<keyword evidence="2" id="KW-0863">Zinc-finger</keyword>
<keyword evidence="1" id="KW-0479">Metal-binding</keyword>
<accession>A0A9P6N5S2</accession>
<dbReference type="GO" id="GO:0005737">
    <property type="term" value="C:cytoplasm"/>
    <property type="evidence" value="ECO:0007669"/>
    <property type="project" value="TreeGrafter"/>
</dbReference>
<keyword evidence="3" id="KW-0862">Zinc</keyword>
<dbReference type="InterPro" id="IPR035896">
    <property type="entry name" value="AN1-like_Znf"/>
</dbReference>
<name>A0A9P6N5S2_9BASI</name>
<reference evidence="6" key="1">
    <citation type="submission" date="2013-11" db="EMBL/GenBank/DDBJ databases">
        <title>Genome sequence of the fusiform rust pathogen reveals effectors for host alternation and coevolution with pine.</title>
        <authorList>
            <consortium name="DOE Joint Genome Institute"/>
            <person name="Smith K."/>
            <person name="Pendleton A."/>
            <person name="Kubisiak T."/>
            <person name="Anderson C."/>
            <person name="Salamov A."/>
            <person name="Aerts A."/>
            <person name="Riley R."/>
            <person name="Clum A."/>
            <person name="Lindquist E."/>
            <person name="Ence D."/>
            <person name="Campbell M."/>
            <person name="Kronenberg Z."/>
            <person name="Feau N."/>
            <person name="Dhillon B."/>
            <person name="Hamelin R."/>
            <person name="Burleigh J."/>
            <person name="Smith J."/>
            <person name="Yandell M."/>
            <person name="Nelson C."/>
            <person name="Grigoriev I."/>
            <person name="Davis J."/>
        </authorList>
    </citation>
    <scope>NUCLEOTIDE SEQUENCE</scope>
    <source>
        <strain evidence="6">G11</strain>
    </source>
</reference>
<comment type="caution">
    <text evidence="6">The sequence shown here is derived from an EMBL/GenBank/DDBJ whole genome shotgun (WGS) entry which is preliminary data.</text>
</comment>
<evidence type="ECO:0000313" key="6">
    <source>
        <dbReference type="EMBL" id="KAG0139859.1"/>
    </source>
</evidence>
<evidence type="ECO:0000256" key="3">
    <source>
        <dbReference type="ARBA" id="ARBA00022833"/>
    </source>
</evidence>
<dbReference type="PANTHER" id="PTHR14677:SF40">
    <property type="entry name" value="CDC48-ASSOCIATED UBIQUITIN-LIKE_ZINC FINGER PROTEIN 1"/>
    <property type="match status" value="1"/>
</dbReference>
<organism evidence="6 7">
    <name type="scientific">Cronartium quercuum f. sp. fusiforme G11</name>
    <dbReference type="NCBI Taxonomy" id="708437"/>
    <lineage>
        <taxon>Eukaryota</taxon>
        <taxon>Fungi</taxon>
        <taxon>Dikarya</taxon>
        <taxon>Basidiomycota</taxon>
        <taxon>Pucciniomycotina</taxon>
        <taxon>Pucciniomycetes</taxon>
        <taxon>Pucciniales</taxon>
        <taxon>Coleosporiaceae</taxon>
        <taxon>Cronartium</taxon>
    </lineage>
</organism>
<dbReference type="PANTHER" id="PTHR14677">
    <property type="entry name" value="ARSENITE INDUCUBLE RNA ASSOCIATED PROTEIN AIP-1-RELATED"/>
    <property type="match status" value="1"/>
</dbReference>
<evidence type="ECO:0000256" key="1">
    <source>
        <dbReference type="ARBA" id="ARBA00022723"/>
    </source>
</evidence>
<keyword evidence="7" id="KW-1185">Reference proteome</keyword>
<feature type="compositionally biased region" description="Low complexity" evidence="4">
    <location>
        <begin position="116"/>
        <end position="127"/>
    </location>
</feature>
<feature type="domain" description="AN1-type" evidence="5">
    <location>
        <begin position="19"/>
        <end position="58"/>
    </location>
</feature>
<evidence type="ECO:0000256" key="2">
    <source>
        <dbReference type="ARBA" id="ARBA00022771"/>
    </source>
</evidence>
<protein>
    <recommendedName>
        <fullName evidence="5">AN1-type domain-containing protein</fullName>
    </recommendedName>
</protein>
<evidence type="ECO:0000256" key="4">
    <source>
        <dbReference type="SAM" id="MobiDB-lite"/>
    </source>
</evidence>
<feature type="compositionally biased region" description="Basic and acidic residues" evidence="4">
    <location>
        <begin position="100"/>
        <end position="112"/>
    </location>
</feature>
<sequence>MTVDDDHHQNALFTTGRHCSQTNCNTLDFLPLVCVGCQSTFCKDHSPVFYHDCPSIEAQPERIRPPPTHQGSSDVVKDLIASHNPSSSDSNSPSSAQLERSAKAKQILDKHLPKQSSSTSSSVLTSSAVKKKPLSPAVQLILLRKKAKCGDPRKKEGDVPLNERWYGTLQCSVSGQVTSNQSNEEGRPIWFSKKTITGKVFDLVTESFRPQIGSILQSELQLCVFCRSTSESVILSDKCSSNWGELVHDNEEVWLMRKS</sequence>
<dbReference type="OrthoDB" id="431929at2759"/>
<dbReference type="GO" id="GO:0008270">
    <property type="term" value="F:zinc ion binding"/>
    <property type="evidence" value="ECO:0007669"/>
    <property type="project" value="UniProtKB-KW"/>
</dbReference>
<feature type="region of interest" description="Disordered" evidence="4">
    <location>
        <begin position="80"/>
        <end position="127"/>
    </location>
</feature>
<dbReference type="Gene3D" id="4.10.1110.10">
    <property type="entry name" value="AN1-like Zinc finger"/>
    <property type="match status" value="1"/>
</dbReference>
<dbReference type="Proteomes" id="UP000886653">
    <property type="component" value="Unassembled WGS sequence"/>
</dbReference>
<gene>
    <name evidence="6" type="ORF">CROQUDRAFT_665921</name>
</gene>
<dbReference type="SMART" id="SM00154">
    <property type="entry name" value="ZnF_AN1"/>
    <property type="match status" value="1"/>
</dbReference>
<feature type="compositionally biased region" description="Low complexity" evidence="4">
    <location>
        <begin position="82"/>
        <end position="95"/>
    </location>
</feature>
<dbReference type="AlphaFoldDB" id="A0A9P6N5S2"/>
<dbReference type="InterPro" id="IPR000058">
    <property type="entry name" value="Znf_AN1"/>
</dbReference>
<evidence type="ECO:0000259" key="5">
    <source>
        <dbReference type="SMART" id="SM00154"/>
    </source>
</evidence>
<evidence type="ECO:0000313" key="7">
    <source>
        <dbReference type="Proteomes" id="UP000886653"/>
    </source>
</evidence>
<dbReference type="EMBL" id="MU167511">
    <property type="protein sequence ID" value="KAG0139859.1"/>
    <property type="molecule type" value="Genomic_DNA"/>
</dbReference>
<dbReference type="SUPFAM" id="SSF118310">
    <property type="entry name" value="AN1-like Zinc finger"/>
    <property type="match status" value="1"/>
</dbReference>
<proteinExistence type="predicted"/>
<dbReference type="Pfam" id="PF01428">
    <property type="entry name" value="zf-AN1"/>
    <property type="match status" value="1"/>
</dbReference>